<name>A0ABR8LYG5_9FLAO</name>
<reference evidence="2 3" key="1">
    <citation type="submission" date="2020-09" db="EMBL/GenBank/DDBJ databases">
        <title>Bacillus nautilus sp. nov., Chryseoglobus crepusculi sp. nov, and Psychrobacter noctis sp. nov., isolated from deep-sea sponges from the equatorial Atlantic.</title>
        <authorList>
            <person name="Stennett H.L."/>
            <person name="Williams S.E."/>
        </authorList>
    </citation>
    <scope>NUCLEOTIDE SEQUENCE [LARGE SCALE GENOMIC DNA]</scope>
    <source>
        <strain evidence="2 3">28M-24</strain>
    </source>
</reference>
<dbReference type="EMBL" id="JACXXH010000003">
    <property type="protein sequence ID" value="MBD3863052.1"/>
    <property type="molecule type" value="Genomic_DNA"/>
</dbReference>
<evidence type="ECO:0000313" key="3">
    <source>
        <dbReference type="Proteomes" id="UP000627521"/>
    </source>
</evidence>
<comment type="caution">
    <text evidence="2">The sequence shown here is derived from an EMBL/GenBank/DDBJ whole genome shotgun (WGS) entry which is preliminary data.</text>
</comment>
<accession>A0ABR8LYG5</accession>
<feature type="transmembrane region" description="Helical" evidence="1">
    <location>
        <begin position="14"/>
        <end position="37"/>
    </location>
</feature>
<keyword evidence="1" id="KW-1133">Transmembrane helix</keyword>
<dbReference type="RefSeq" id="WP_191101159.1">
    <property type="nucleotide sequence ID" value="NZ_JACXXH010000003.1"/>
</dbReference>
<evidence type="ECO:0000313" key="2">
    <source>
        <dbReference type="EMBL" id="MBD3863052.1"/>
    </source>
</evidence>
<feature type="transmembrane region" description="Helical" evidence="1">
    <location>
        <begin position="207"/>
        <end position="233"/>
    </location>
</feature>
<gene>
    <name evidence="2" type="ORF">IEG06_06275</name>
</gene>
<organism evidence="2 3">
    <name type="scientific">Olleya marilimosa</name>
    <dbReference type="NCBI Taxonomy" id="272164"/>
    <lineage>
        <taxon>Bacteria</taxon>
        <taxon>Pseudomonadati</taxon>
        <taxon>Bacteroidota</taxon>
        <taxon>Flavobacteriia</taxon>
        <taxon>Flavobacteriales</taxon>
        <taxon>Flavobacteriaceae</taxon>
    </lineage>
</organism>
<feature type="transmembrane region" description="Helical" evidence="1">
    <location>
        <begin position="179"/>
        <end position="201"/>
    </location>
</feature>
<keyword evidence="1" id="KW-0472">Membrane</keyword>
<keyword evidence="1" id="KW-0812">Transmembrane</keyword>
<dbReference type="Proteomes" id="UP000627521">
    <property type="component" value="Unassembled WGS sequence"/>
</dbReference>
<evidence type="ECO:0008006" key="4">
    <source>
        <dbReference type="Google" id="ProtNLM"/>
    </source>
</evidence>
<feature type="transmembrane region" description="Helical" evidence="1">
    <location>
        <begin position="49"/>
        <end position="69"/>
    </location>
</feature>
<keyword evidence="3" id="KW-1185">Reference proteome</keyword>
<protein>
    <recommendedName>
        <fullName evidence="4">PH domain-containing protein</fullName>
    </recommendedName>
</protein>
<sequence length="319" mass="37809">MIKILQSKFSIKQVILIPVTVMLFVCFLLSILTFFSIDMTYDGTPLYKTPIWAVLIFILLLFFQIRFYLKTFKRYNFFDKGFEIRTIYGKEFYAWNVINQVSLINTPIETILWLIQNEDALVFEMKDGQVIKMFSKYYKNMPAIRKYIDDKNDLQVVNNYQVSNDKGFKPFEIKTFKGVLVLTFKGFILIFMSLLFSILFLEKLDTMTIVGIVFIVGIITLLIGVLVMQGYYFQLNKKSLIIRNHVFFHLKHQIDLNKVRVIYFEQKYKKEPSIRIITNDYSMVSFQSISVKNKQWKALISELKKHGLNVVDELFYENK</sequence>
<proteinExistence type="predicted"/>
<evidence type="ECO:0000256" key="1">
    <source>
        <dbReference type="SAM" id="Phobius"/>
    </source>
</evidence>